<evidence type="ECO:0000256" key="1">
    <source>
        <dbReference type="SAM" id="MobiDB-lite"/>
    </source>
</evidence>
<reference evidence="2 3" key="1">
    <citation type="submission" date="2024-02" db="EMBL/GenBank/DDBJ databases">
        <authorList>
            <person name="Chen Y."/>
            <person name="Shah S."/>
            <person name="Dougan E. K."/>
            <person name="Thang M."/>
            <person name="Chan C."/>
        </authorList>
    </citation>
    <scope>NUCLEOTIDE SEQUENCE [LARGE SCALE GENOMIC DNA]</scope>
</reference>
<name>A0ABP0MKC0_9DINO</name>
<feature type="compositionally biased region" description="Basic residues" evidence="1">
    <location>
        <begin position="223"/>
        <end position="232"/>
    </location>
</feature>
<accession>A0ABP0MKC0</accession>
<feature type="region of interest" description="Disordered" evidence="1">
    <location>
        <begin position="1"/>
        <end position="36"/>
    </location>
</feature>
<protein>
    <submittedName>
        <fullName evidence="2">Uncharacterized protein</fullName>
    </submittedName>
</protein>
<feature type="compositionally biased region" description="Basic and acidic residues" evidence="1">
    <location>
        <begin position="238"/>
        <end position="251"/>
    </location>
</feature>
<keyword evidence="3" id="KW-1185">Reference proteome</keyword>
<evidence type="ECO:0000313" key="3">
    <source>
        <dbReference type="Proteomes" id="UP001642464"/>
    </source>
</evidence>
<sequence>MECNKANDGKGGDSGEGVEDKVDEKKDSADSAKTAPQSLIPLDDANAFSTEDFCKAFNESPEAQALRMVFRGCNVLFLKQVETRLSSLVWDAYQFLANTKSVVVNAQASKPEVRVKVPIPDELCLPLVGGKFSPFKTPGSMFLCHFFGVEWYMDKPIGNTADFCIPATAAKTVTRSDLAFFKSIQKELTVVAKHSIYGGDNDLDLVLLERQWITSATKAKKATAKKASKKKAQAASEQDDRTTPNQEREGNREMFAQLGVDTPVSAEEQVKLLKELLETDTKLDECIRNAKNSVKKPETVAINKLATDDEKHSRSHRAKLMAEAIEAAKKYENAKAAALINEEKKGVRVAVPKKKAAKSDEAKLVLALGKHLLK</sequence>
<feature type="compositionally biased region" description="Basic and acidic residues" evidence="1">
    <location>
        <begin position="1"/>
        <end position="30"/>
    </location>
</feature>
<feature type="region of interest" description="Disordered" evidence="1">
    <location>
        <begin position="223"/>
        <end position="251"/>
    </location>
</feature>
<dbReference type="Proteomes" id="UP001642464">
    <property type="component" value="Unassembled WGS sequence"/>
</dbReference>
<comment type="caution">
    <text evidence="2">The sequence shown here is derived from an EMBL/GenBank/DDBJ whole genome shotgun (WGS) entry which is preliminary data.</text>
</comment>
<organism evidence="2 3">
    <name type="scientific">Durusdinium trenchii</name>
    <dbReference type="NCBI Taxonomy" id="1381693"/>
    <lineage>
        <taxon>Eukaryota</taxon>
        <taxon>Sar</taxon>
        <taxon>Alveolata</taxon>
        <taxon>Dinophyceae</taxon>
        <taxon>Suessiales</taxon>
        <taxon>Symbiodiniaceae</taxon>
        <taxon>Durusdinium</taxon>
    </lineage>
</organism>
<evidence type="ECO:0000313" key="2">
    <source>
        <dbReference type="EMBL" id="CAK9051913.1"/>
    </source>
</evidence>
<dbReference type="EMBL" id="CAXAMM010022392">
    <property type="protein sequence ID" value="CAK9051913.1"/>
    <property type="molecule type" value="Genomic_DNA"/>
</dbReference>
<proteinExistence type="predicted"/>
<gene>
    <name evidence="2" type="ORF">SCF082_LOCUS28449</name>
</gene>